<name>A0A1T5F6X2_9SPHI</name>
<dbReference type="EMBL" id="FUYS01000013">
    <property type="protein sequence ID" value="SKB91932.1"/>
    <property type="molecule type" value="Genomic_DNA"/>
</dbReference>
<reference evidence="1 2" key="1">
    <citation type="submission" date="2017-02" db="EMBL/GenBank/DDBJ databases">
        <authorList>
            <person name="Peterson S.W."/>
        </authorList>
    </citation>
    <scope>NUCLEOTIDE SEQUENCE [LARGE SCALE GENOMIC DNA]</scope>
    <source>
        <strain evidence="1 2">DSM 22899</strain>
    </source>
</reference>
<protein>
    <submittedName>
        <fullName evidence="1">Uncharacterized protein</fullName>
    </submittedName>
</protein>
<keyword evidence="2" id="KW-1185">Reference proteome</keyword>
<accession>A0A1T5F6X2</accession>
<evidence type="ECO:0000313" key="2">
    <source>
        <dbReference type="Proteomes" id="UP000190541"/>
    </source>
</evidence>
<organism evidence="1 2">
    <name type="scientific">Parapedobacter luteus</name>
    <dbReference type="NCBI Taxonomy" id="623280"/>
    <lineage>
        <taxon>Bacteria</taxon>
        <taxon>Pseudomonadati</taxon>
        <taxon>Bacteroidota</taxon>
        <taxon>Sphingobacteriia</taxon>
        <taxon>Sphingobacteriales</taxon>
        <taxon>Sphingobacteriaceae</taxon>
        <taxon>Parapedobacter</taxon>
    </lineage>
</organism>
<dbReference type="Proteomes" id="UP000190541">
    <property type="component" value="Unassembled WGS sequence"/>
</dbReference>
<dbReference type="RefSeq" id="WP_079718445.1">
    <property type="nucleotide sequence ID" value="NZ_FUYS01000013.1"/>
</dbReference>
<evidence type="ECO:0000313" key="1">
    <source>
        <dbReference type="EMBL" id="SKB91932.1"/>
    </source>
</evidence>
<dbReference type="AlphaFoldDB" id="A0A1T5F6X2"/>
<dbReference type="STRING" id="623280.SAMN05660226_03825"/>
<proteinExistence type="predicted"/>
<gene>
    <name evidence="1" type="ORF">SAMN05660226_03825</name>
</gene>
<sequence length="98" mass="11456">MVKFDVAWRSKDALHLVKPVSFDLSRQDVITRKAYQYYGQFLDLEDVATENNYAFDLLLAKPRNRNLFKTYDNAIRLLEKPNRVHPADCPTGYLFSQA</sequence>